<evidence type="ECO:0000256" key="2">
    <source>
        <dbReference type="SAM" id="Phobius"/>
    </source>
</evidence>
<keyword evidence="1" id="KW-0175">Coiled coil</keyword>
<dbReference type="AlphaFoldDB" id="A0A7W8GIP3"/>
<keyword evidence="5" id="KW-1185">Reference proteome</keyword>
<reference evidence="4 5" key="1">
    <citation type="submission" date="2020-08" db="EMBL/GenBank/DDBJ databases">
        <title>Genomic Encyclopedia of Type Strains, Phase IV (KMG-IV): sequencing the most valuable type-strain genomes for metagenomic binning, comparative biology and taxonomic classification.</title>
        <authorList>
            <person name="Goeker M."/>
        </authorList>
    </citation>
    <scope>NUCLEOTIDE SEQUENCE [LARGE SCALE GENOMIC DNA]</scope>
    <source>
        <strain evidence="4 5">DSM 101791</strain>
    </source>
</reference>
<feature type="chain" id="PRO_5031149881" evidence="3">
    <location>
        <begin position="19"/>
        <end position="437"/>
    </location>
</feature>
<dbReference type="EMBL" id="JACHFN010000018">
    <property type="protein sequence ID" value="MBB5235988.1"/>
    <property type="molecule type" value="Genomic_DNA"/>
</dbReference>
<dbReference type="Proteomes" id="UP000525389">
    <property type="component" value="Unassembled WGS sequence"/>
</dbReference>
<keyword evidence="2" id="KW-0812">Transmembrane</keyword>
<accession>A0A7W8GIP3</accession>
<evidence type="ECO:0000313" key="5">
    <source>
        <dbReference type="Proteomes" id="UP000525389"/>
    </source>
</evidence>
<keyword evidence="3" id="KW-0732">Signal</keyword>
<feature type="transmembrane region" description="Helical" evidence="2">
    <location>
        <begin position="414"/>
        <end position="435"/>
    </location>
</feature>
<evidence type="ECO:0000256" key="1">
    <source>
        <dbReference type="SAM" id="Coils"/>
    </source>
</evidence>
<feature type="transmembrane region" description="Helical" evidence="2">
    <location>
        <begin position="243"/>
        <end position="266"/>
    </location>
</feature>
<comment type="caution">
    <text evidence="4">The sequence shown here is derived from an EMBL/GenBank/DDBJ whole genome shotgun (WGS) entry which is preliminary data.</text>
</comment>
<evidence type="ECO:0000313" key="4">
    <source>
        <dbReference type="EMBL" id="MBB5235988.1"/>
    </source>
</evidence>
<evidence type="ECO:0000256" key="3">
    <source>
        <dbReference type="SAM" id="SignalP"/>
    </source>
</evidence>
<protein>
    <submittedName>
        <fullName evidence="4">Uncharacterized protein</fullName>
    </submittedName>
</protein>
<feature type="signal peptide" evidence="3">
    <location>
        <begin position="1"/>
        <end position="18"/>
    </location>
</feature>
<feature type="transmembrane region" description="Helical" evidence="2">
    <location>
        <begin position="65"/>
        <end position="87"/>
    </location>
</feature>
<sequence>MRLLWLLVLLCLSVAAAAGSPEAEQIKQYLLGTSQNSTLGEYLNVIGGSPLKVLYADTQKIAHPYIINTAVGFGLTLTVIGAVRAFAKHSVEGGSHQKLGQIMVRHAIAAGVIVVCASPARPAVETTLYGVRVAYVAGHKLFANDLEHRMEETKKGFATILANTVQAGTMVAGAKAVGSGVAKAAGRAAAGRGGTIGGKVAGGLKTVDDAATRGVVGVAGGVFGALGGNLGAMLDFLNQYQGLLGTLGLMGAMLGILVPVFVGAWALGQGRIAYMGLLGWVAMMMAILPLPGILSIAVEKAFVAPSKIAQKYEQEIGLFAAASEKLAQQSAQTMNREAEQVIKQCEAEARSQSMQASSPCTNYGQDGFLQGFYSGIGKNLQTIGLRIQQALGLVVDQVAGTIVTLRSLTSAVQVGFWVLLGFITWVLSLFGFSSYRR</sequence>
<dbReference type="RefSeq" id="WP_184031614.1">
    <property type="nucleotide sequence ID" value="NZ_JACHFN010000018.1"/>
</dbReference>
<organism evidence="4 5">
    <name type="scientific">Deinococcus budaensis</name>
    <dbReference type="NCBI Taxonomy" id="1665626"/>
    <lineage>
        <taxon>Bacteria</taxon>
        <taxon>Thermotogati</taxon>
        <taxon>Deinococcota</taxon>
        <taxon>Deinococci</taxon>
        <taxon>Deinococcales</taxon>
        <taxon>Deinococcaceae</taxon>
        <taxon>Deinococcus</taxon>
    </lineage>
</organism>
<keyword evidence="2" id="KW-1133">Transmembrane helix</keyword>
<keyword evidence="2" id="KW-0472">Membrane</keyword>
<proteinExistence type="predicted"/>
<name>A0A7W8GIP3_9DEIO</name>
<gene>
    <name evidence="4" type="ORF">HNQ09_003452</name>
</gene>
<feature type="transmembrane region" description="Helical" evidence="2">
    <location>
        <begin position="272"/>
        <end position="298"/>
    </location>
</feature>
<feature type="coiled-coil region" evidence="1">
    <location>
        <begin position="328"/>
        <end position="355"/>
    </location>
</feature>